<evidence type="ECO:0000256" key="4">
    <source>
        <dbReference type="ARBA" id="ARBA00023002"/>
    </source>
</evidence>
<dbReference type="EMBL" id="BSYJ01000006">
    <property type="protein sequence ID" value="GMG88375.1"/>
    <property type="molecule type" value="Genomic_DNA"/>
</dbReference>
<keyword evidence="7" id="KW-1185">Reference proteome</keyword>
<proteinExistence type="inferred from homology"/>
<evidence type="ECO:0000313" key="6">
    <source>
        <dbReference type="EMBL" id="GMG88375.1"/>
    </source>
</evidence>
<sequence>MATRPEMDLGRFPYLQGNYAPVLEESTFDEGEGGLRVEGKVPENITGAFMRNGPNVAWQPEHYVYPVDGDGMIHAVYFKDGRVHYRNRWVRTKSFQVEEKLQRACWGSHGKPHPVDPEAIAAGGSPNPMKNPANTSVLFHGDKLFALFEAGFPHVMDSDLSTVGEYDYEGLLQPGDGLTAHPKICGRTGDLVSNTQRFAEPYLTLQIFDKTGRHKRSIPVYGMHRRAMIHDIQICGDYIVGFFAPAFPDIEAAMKGENPFLWQGERPTRIFAVHRDGGEPIWFEAPTFFSWHFCNGFQSGNKLYVDYVWMNSMPISNELGTGVESQMRNMHRLVLDLKTGSVTNDKVGTTYCEFSRADERRCGQRYRYGFAAAATQTWEDSQNHGYNATIAYDMENGKSQVWDYGEGSNAGEPVHIPNPDSEKEEDGYLMCYVYNPEEGAYLSILSAGHVDRGPLAKIHIPARVPNGFHANWMNGMTL</sequence>
<evidence type="ECO:0000256" key="3">
    <source>
        <dbReference type="ARBA" id="ARBA00022723"/>
    </source>
</evidence>
<comment type="cofactor">
    <cofactor evidence="1">
        <name>Fe(2+)</name>
        <dbReference type="ChEBI" id="CHEBI:29033"/>
    </cofactor>
</comment>
<dbReference type="Proteomes" id="UP001224392">
    <property type="component" value="Unassembled WGS sequence"/>
</dbReference>
<evidence type="ECO:0000256" key="1">
    <source>
        <dbReference type="ARBA" id="ARBA00001954"/>
    </source>
</evidence>
<evidence type="ECO:0000313" key="7">
    <source>
        <dbReference type="Proteomes" id="UP001224392"/>
    </source>
</evidence>
<accession>A0ABQ6M1Z7</accession>
<organism evidence="6 7">
    <name type="scientific">Biformimicrobium ophioploci</name>
    <dbReference type="NCBI Taxonomy" id="3036711"/>
    <lineage>
        <taxon>Bacteria</taxon>
        <taxon>Pseudomonadati</taxon>
        <taxon>Pseudomonadota</taxon>
        <taxon>Gammaproteobacteria</taxon>
        <taxon>Cellvibrionales</taxon>
        <taxon>Microbulbiferaceae</taxon>
        <taxon>Biformimicrobium</taxon>
    </lineage>
</organism>
<dbReference type="PANTHER" id="PTHR10543">
    <property type="entry name" value="BETA-CAROTENE DIOXYGENASE"/>
    <property type="match status" value="1"/>
</dbReference>
<reference evidence="6 7" key="1">
    <citation type="submission" date="2023-04" db="EMBL/GenBank/DDBJ databases">
        <title>Marinobulbifer ophiurae gen. nov., sp. Nov., isolate from tissue of brittle star Ophioplocus japonicus.</title>
        <authorList>
            <person name="Kawano K."/>
            <person name="Sawayama S."/>
            <person name="Nakagawa S."/>
        </authorList>
    </citation>
    <scope>NUCLEOTIDE SEQUENCE [LARGE SCALE GENOMIC DNA]</scope>
    <source>
        <strain evidence="6 7">NKW57</strain>
    </source>
</reference>
<dbReference type="PANTHER" id="PTHR10543:SF89">
    <property type="entry name" value="CAROTENOID 9,10(9',10')-CLEAVAGE DIOXYGENASE 1"/>
    <property type="match status" value="1"/>
</dbReference>
<keyword evidence="5" id="KW-0408">Iron</keyword>
<dbReference type="RefSeq" id="WP_285764989.1">
    <property type="nucleotide sequence ID" value="NZ_BSYJ01000006.1"/>
</dbReference>
<evidence type="ECO:0000256" key="2">
    <source>
        <dbReference type="ARBA" id="ARBA00006787"/>
    </source>
</evidence>
<name>A0ABQ6M1Z7_9GAMM</name>
<dbReference type="Pfam" id="PF03055">
    <property type="entry name" value="RPE65"/>
    <property type="match status" value="1"/>
</dbReference>
<gene>
    <name evidence="6" type="ORF">MNKW57_26960</name>
</gene>
<keyword evidence="4" id="KW-0560">Oxidoreductase</keyword>
<evidence type="ECO:0000256" key="5">
    <source>
        <dbReference type="ARBA" id="ARBA00023004"/>
    </source>
</evidence>
<comment type="caution">
    <text evidence="6">The sequence shown here is derived from an EMBL/GenBank/DDBJ whole genome shotgun (WGS) entry which is preliminary data.</text>
</comment>
<dbReference type="InterPro" id="IPR004294">
    <property type="entry name" value="Carotenoid_Oase"/>
</dbReference>
<comment type="similarity">
    <text evidence="2">Belongs to the carotenoid oxygenase family.</text>
</comment>
<keyword evidence="3" id="KW-0479">Metal-binding</keyword>
<protein>
    <submittedName>
        <fullName evidence="6">Carotenoid oxygenase family protein</fullName>
    </submittedName>
</protein>